<sequence length="516" mass="58117">MGSFTSFRKAYGALKDSTKVGLAKVNSEYKVAIKTLIVLHRTLREGDPTFREELLNYSYRGHILQISNFKDDSSPLAWDCSAWVRTYALFLEERLECFRILKYDIESEKLTKTSPGASKAHSRTRLLSSEELLEQLPALQQLLFRLTGCHPEGLAYNNYLVQYALALVLKESFKIYCAINDGIINLVDMFFDMSRHDAVKALNIYKRAGQQAENLADFYDFCKGLDLARNFTFPTLRQPPPSFLSTMEEYIREAPQTGSVSNRRLEYRETSQEPEQAAEPAPEEVEKQVEEVEDKEPLVDTQEPEPKKEEVPPPIPVEETGDLLGLNEVNPKAIELEESNALALAILPPGADPLSTSQASTDIGKSSGWELALVSTPSNNIGHVVESKLAGGFNKLLLDSLYEDDASRRQIQLQNAGYNTGHGYEMTPHNPFDTRDPFAMSNNIAPPTNVQMAMMAQQQQQYQQQQYQQNMTMTPPPQYLPQYPQQQIQYPGPSNPFGDPFNYPQSANSQGNHSLL</sequence>
<name>A0ACB7Y7H1_9ERIC</name>
<accession>A0ACB7Y7H1</accession>
<protein>
    <submittedName>
        <fullName evidence="1">Uncharacterized protein</fullName>
    </submittedName>
</protein>
<comment type="caution">
    <text evidence="1">The sequence shown here is derived from an EMBL/GenBank/DDBJ whole genome shotgun (WGS) entry which is preliminary data.</text>
</comment>
<reference evidence="1 2" key="1">
    <citation type="journal article" date="2021" name="Hortic Res">
        <title>High-quality reference genome and annotation aids understanding of berry development for evergreen blueberry (Vaccinium darrowii).</title>
        <authorList>
            <person name="Yu J."/>
            <person name="Hulse-Kemp A.M."/>
            <person name="Babiker E."/>
            <person name="Staton M."/>
        </authorList>
    </citation>
    <scope>NUCLEOTIDE SEQUENCE [LARGE SCALE GENOMIC DNA]</scope>
    <source>
        <strain evidence="2">cv. NJ 8807/NJ 8810</strain>
        <tissue evidence="1">Young leaf</tissue>
    </source>
</reference>
<dbReference type="EMBL" id="CM037157">
    <property type="protein sequence ID" value="KAH7849014.1"/>
    <property type="molecule type" value="Genomic_DNA"/>
</dbReference>
<organism evidence="1 2">
    <name type="scientific">Vaccinium darrowii</name>
    <dbReference type="NCBI Taxonomy" id="229202"/>
    <lineage>
        <taxon>Eukaryota</taxon>
        <taxon>Viridiplantae</taxon>
        <taxon>Streptophyta</taxon>
        <taxon>Embryophyta</taxon>
        <taxon>Tracheophyta</taxon>
        <taxon>Spermatophyta</taxon>
        <taxon>Magnoliopsida</taxon>
        <taxon>eudicotyledons</taxon>
        <taxon>Gunneridae</taxon>
        <taxon>Pentapetalae</taxon>
        <taxon>asterids</taxon>
        <taxon>Ericales</taxon>
        <taxon>Ericaceae</taxon>
        <taxon>Vaccinioideae</taxon>
        <taxon>Vaccinieae</taxon>
        <taxon>Vaccinium</taxon>
    </lineage>
</organism>
<evidence type="ECO:0000313" key="1">
    <source>
        <dbReference type="EMBL" id="KAH7849014.1"/>
    </source>
</evidence>
<proteinExistence type="predicted"/>
<gene>
    <name evidence="1" type="ORF">Vadar_011745</name>
</gene>
<evidence type="ECO:0000313" key="2">
    <source>
        <dbReference type="Proteomes" id="UP000828048"/>
    </source>
</evidence>
<dbReference type="Proteomes" id="UP000828048">
    <property type="component" value="Chromosome 7"/>
</dbReference>
<keyword evidence="2" id="KW-1185">Reference proteome</keyword>